<feature type="transmembrane region" description="Helical" evidence="1">
    <location>
        <begin position="99"/>
        <end position="121"/>
    </location>
</feature>
<accession>A0ABT5HI92</accession>
<dbReference type="RefSeq" id="WP_272744273.1">
    <property type="nucleotide sequence ID" value="NZ_JAQQKV010000001.1"/>
</dbReference>
<proteinExistence type="predicted"/>
<keyword evidence="3" id="KW-1185">Reference proteome</keyword>
<dbReference type="EMBL" id="JAQQKV010000001">
    <property type="protein sequence ID" value="MDC7675958.1"/>
    <property type="molecule type" value="Genomic_DNA"/>
</dbReference>
<sequence length="145" mass="15708">MLIKTIGSQRFKAIVSAYGANPDRWPAYERAAALEFCRKSPQKANQMMREAQEVDSLLGFLKAPQASEALHWQTLGLLMPQGAAVLPFAPRTAPLKSPFVWMTGASLAAACAAGIILGMSLSLHSIVDQRVQDVLVQTSIVDLEN</sequence>
<evidence type="ECO:0000313" key="2">
    <source>
        <dbReference type="EMBL" id="MDC7675958.1"/>
    </source>
</evidence>
<keyword evidence="1" id="KW-1133">Transmembrane helix</keyword>
<name>A0ABT5HI92_9CAUL</name>
<gene>
    <name evidence="2" type="ORF">PQU98_07450</name>
</gene>
<keyword evidence="1" id="KW-0812">Transmembrane</keyword>
<protein>
    <submittedName>
        <fullName evidence="2">Uncharacterized protein</fullName>
    </submittedName>
</protein>
<keyword evidence="1" id="KW-0472">Membrane</keyword>
<organism evidence="2 3">
    <name type="scientific">Asticcacaulis machinosus</name>
    <dbReference type="NCBI Taxonomy" id="2984211"/>
    <lineage>
        <taxon>Bacteria</taxon>
        <taxon>Pseudomonadati</taxon>
        <taxon>Pseudomonadota</taxon>
        <taxon>Alphaproteobacteria</taxon>
        <taxon>Caulobacterales</taxon>
        <taxon>Caulobacteraceae</taxon>
        <taxon>Asticcacaulis</taxon>
    </lineage>
</organism>
<dbReference type="Proteomes" id="UP001218579">
    <property type="component" value="Unassembled WGS sequence"/>
</dbReference>
<comment type="caution">
    <text evidence="2">The sequence shown here is derived from an EMBL/GenBank/DDBJ whole genome shotgun (WGS) entry which is preliminary data.</text>
</comment>
<reference evidence="2 3" key="1">
    <citation type="submission" date="2023-01" db="EMBL/GenBank/DDBJ databases">
        <title>Novel species of the genus Asticcacaulis isolated from rivers.</title>
        <authorList>
            <person name="Lu H."/>
        </authorList>
    </citation>
    <scope>NUCLEOTIDE SEQUENCE [LARGE SCALE GENOMIC DNA]</scope>
    <source>
        <strain evidence="2 3">LKC15W</strain>
    </source>
</reference>
<evidence type="ECO:0000256" key="1">
    <source>
        <dbReference type="SAM" id="Phobius"/>
    </source>
</evidence>
<evidence type="ECO:0000313" key="3">
    <source>
        <dbReference type="Proteomes" id="UP001218579"/>
    </source>
</evidence>